<dbReference type="InterPro" id="IPR006094">
    <property type="entry name" value="Oxid_FAD_bind_N"/>
</dbReference>
<dbReference type="InterPro" id="IPR016166">
    <property type="entry name" value="FAD-bd_PCMH"/>
</dbReference>
<evidence type="ECO:0000313" key="6">
    <source>
        <dbReference type="Proteomes" id="UP000463961"/>
    </source>
</evidence>
<name>A0A679I664_9RHOO</name>
<dbReference type="Gene3D" id="3.30.70.2740">
    <property type="match status" value="1"/>
</dbReference>
<dbReference type="InterPro" id="IPR016171">
    <property type="entry name" value="Vanillyl_alc_oxidase_C-sub2"/>
</dbReference>
<evidence type="ECO:0000256" key="3">
    <source>
        <dbReference type="ARBA" id="ARBA00022630"/>
    </source>
</evidence>
<comment type="cofactor">
    <cofactor evidence="1">
        <name>FAD</name>
        <dbReference type="ChEBI" id="CHEBI:57692"/>
    </cofactor>
</comment>
<dbReference type="SUPFAM" id="SSF55103">
    <property type="entry name" value="FAD-linked oxidases, C-terminal domain"/>
    <property type="match status" value="1"/>
</dbReference>
<dbReference type="PROSITE" id="PS51387">
    <property type="entry name" value="FAD_PCMH"/>
    <property type="match status" value="1"/>
</dbReference>
<organism evidence="5 6">
    <name type="scientific">Fluviibacter phosphoraccumulans</name>
    <dbReference type="NCBI Taxonomy" id="1751046"/>
    <lineage>
        <taxon>Bacteria</taxon>
        <taxon>Pseudomonadati</taxon>
        <taxon>Pseudomonadota</taxon>
        <taxon>Betaproteobacteria</taxon>
        <taxon>Rhodocyclales</taxon>
        <taxon>Fluviibacteraceae</taxon>
        <taxon>Fluviibacter</taxon>
    </lineage>
</organism>
<accession>A0A679I664</accession>
<dbReference type="PANTHER" id="PTHR43716">
    <property type="entry name" value="D-2-HYDROXYGLUTARATE DEHYDROGENASE, MITOCHONDRIAL"/>
    <property type="match status" value="1"/>
</dbReference>
<dbReference type="FunFam" id="1.10.45.10:FF:000001">
    <property type="entry name" value="D-lactate dehydrogenase mitochondrial"/>
    <property type="match status" value="1"/>
</dbReference>
<gene>
    <name evidence="5" type="ORF">ICHIAU1_18280</name>
</gene>
<evidence type="ECO:0000256" key="4">
    <source>
        <dbReference type="ARBA" id="ARBA00022827"/>
    </source>
</evidence>
<dbReference type="Proteomes" id="UP000463961">
    <property type="component" value="Chromosome"/>
</dbReference>
<dbReference type="Pfam" id="PF01565">
    <property type="entry name" value="FAD_binding_4"/>
    <property type="match status" value="1"/>
</dbReference>
<dbReference type="Pfam" id="PF02913">
    <property type="entry name" value="FAD-oxidase_C"/>
    <property type="match status" value="1"/>
</dbReference>
<dbReference type="InterPro" id="IPR036318">
    <property type="entry name" value="FAD-bd_PCMH-like_sf"/>
</dbReference>
<dbReference type="Gene3D" id="3.30.465.10">
    <property type="match status" value="1"/>
</dbReference>
<dbReference type="InterPro" id="IPR016167">
    <property type="entry name" value="FAD-bd_PCMH_sub1"/>
</dbReference>
<dbReference type="InterPro" id="IPR004113">
    <property type="entry name" value="FAD-bd_oxidored_4_C"/>
</dbReference>
<proteinExistence type="inferred from homology"/>
<dbReference type="Gene3D" id="3.30.43.10">
    <property type="entry name" value="Uridine Diphospho-n-acetylenolpyruvylglucosamine Reductase, domain 2"/>
    <property type="match status" value="1"/>
</dbReference>
<dbReference type="GO" id="GO:0003824">
    <property type="term" value="F:catalytic activity"/>
    <property type="evidence" value="ECO:0007669"/>
    <property type="project" value="InterPro"/>
</dbReference>
<comment type="similarity">
    <text evidence="2">Belongs to the FAD-binding oxidoreductase/transferase type 4 family.</text>
</comment>
<dbReference type="RefSeq" id="WP_162049751.1">
    <property type="nucleotide sequence ID" value="NZ_AP019011.1"/>
</dbReference>
<dbReference type="GO" id="GO:0071949">
    <property type="term" value="F:FAD binding"/>
    <property type="evidence" value="ECO:0007669"/>
    <property type="project" value="InterPro"/>
</dbReference>
<dbReference type="AlphaFoldDB" id="A0A679I664"/>
<dbReference type="InterPro" id="IPR016169">
    <property type="entry name" value="FAD-bd_PCMH_sub2"/>
</dbReference>
<dbReference type="EMBL" id="AP022345">
    <property type="protein sequence ID" value="BBU69545.1"/>
    <property type="molecule type" value="Genomic_DNA"/>
</dbReference>
<evidence type="ECO:0000256" key="2">
    <source>
        <dbReference type="ARBA" id="ARBA00008000"/>
    </source>
</evidence>
<dbReference type="Gene3D" id="3.30.70.2190">
    <property type="match status" value="1"/>
</dbReference>
<keyword evidence="3" id="KW-0285">Flavoprotein</keyword>
<protein>
    <submittedName>
        <fullName evidence="5">Oxidoreductase</fullName>
    </submittedName>
</protein>
<keyword evidence="6" id="KW-1185">Reference proteome</keyword>
<evidence type="ECO:0000256" key="1">
    <source>
        <dbReference type="ARBA" id="ARBA00001974"/>
    </source>
</evidence>
<keyword evidence="4" id="KW-0274">FAD</keyword>
<dbReference type="PANTHER" id="PTHR43716:SF2">
    <property type="entry name" value="BLL6224 PROTEIN"/>
    <property type="match status" value="1"/>
</dbReference>
<dbReference type="GO" id="GO:0022904">
    <property type="term" value="P:respiratory electron transport chain"/>
    <property type="evidence" value="ECO:0007669"/>
    <property type="project" value="TreeGrafter"/>
</dbReference>
<dbReference type="OrthoDB" id="8522822at2"/>
<dbReference type="InterPro" id="IPR016164">
    <property type="entry name" value="FAD-linked_Oxase-like_C"/>
</dbReference>
<reference evidence="6" key="1">
    <citation type="submission" date="2020-01" db="EMBL/GenBank/DDBJ databases">
        <title>Phosphoaccumulans saitamaens gen. nov., sp. nov., a polyphosphate accumulating bacterium isolated from surface river water.</title>
        <authorList>
            <person name="Watanabe K."/>
            <person name="Suda W."/>
        </authorList>
    </citation>
    <scope>NUCLEOTIDE SEQUENCE [LARGE SCALE GENOMIC DNA]</scope>
    <source>
        <strain evidence="6">ICHIAU1</strain>
    </source>
</reference>
<dbReference type="InterPro" id="IPR051264">
    <property type="entry name" value="FAD-oxidored/transferase_4"/>
</dbReference>
<evidence type="ECO:0000313" key="5">
    <source>
        <dbReference type="EMBL" id="BBU69545.1"/>
    </source>
</evidence>
<dbReference type="Gene3D" id="1.10.45.10">
    <property type="entry name" value="Vanillyl-alcohol Oxidase, Chain A, domain 4"/>
    <property type="match status" value="1"/>
</dbReference>
<sequence length="469" mass="49342">MTLIAQLQQCLGADQVLTSPEAQASYLKDWRGRYQGRAQAVVLPTTTQAVADVVRFCMSAGVPIVPQGGNTGLCGGATPDASGKAVVVAMTQLNRIRSIDATNFSITAEAGITLDQLKAAAESVDRLYPLTLGAGHLTTLGGTLATNAGGLQVLRYGMTRDLCLGLEVVLPDGTVWSKLSGLRKDNTGYDLKQLFIGAEGTLGLITAATMKLYPLPAARALIWLNLPDVSSAVDRHALAQTVFAGAQTASELISATTLSLVRQHLPEALLPTAVGAWPEAWALMIEVSAHDADFLQALLCAWQRACATAGVNAGYIATAPDAQAQLWAIRKGLAESQKREGLAIKHDVGLPISRIPQFIDEASAALQKRFPGIRIVAFGHIGDGNLHFNLSYADPVKNAGLIAQSAEANAVVYEVVGRLDGSIAAEHGIGQLKPTWLAQHAPAGSMALMRQLKATLDPQGLMNPGKVLV</sequence>
<dbReference type="SUPFAM" id="SSF56176">
    <property type="entry name" value="FAD-binding/transporter-associated domain-like"/>
    <property type="match status" value="1"/>
</dbReference>